<organism evidence="3 4">
    <name type="scientific">Trametes cubensis</name>
    <dbReference type="NCBI Taxonomy" id="1111947"/>
    <lineage>
        <taxon>Eukaryota</taxon>
        <taxon>Fungi</taxon>
        <taxon>Dikarya</taxon>
        <taxon>Basidiomycota</taxon>
        <taxon>Agaricomycotina</taxon>
        <taxon>Agaricomycetes</taxon>
        <taxon>Polyporales</taxon>
        <taxon>Polyporaceae</taxon>
        <taxon>Trametes</taxon>
    </lineage>
</organism>
<dbReference type="AlphaFoldDB" id="A0AAD7TZ49"/>
<accession>A0AAD7TZ49</accession>
<dbReference type="PANTHER" id="PTHR46967">
    <property type="entry name" value="INSULIN-LIKE GROWTH FACTOR BINDING PROTEIN,N-TERMINAL"/>
    <property type="match status" value="1"/>
</dbReference>
<proteinExistence type="predicted"/>
<dbReference type="SMART" id="SM01411">
    <property type="entry name" value="Ephrin_rec_like"/>
    <property type="match status" value="4"/>
</dbReference>
<dbReference type="SUPFAM" id="SSF57184">
    <property type="entry name" value="Growth factor receptor domain"/>
    <property type="match status" value="1"/>
</dbReference>
<keyword evidence="4" id="KW-1185">Reference proteome</keyword>
<dbReference type="PANTHER" id="PTHR46967:SF1">
    <property type="entry name" value="KERATIN-ASSOCIATED PROTEIN 16-1-LIKE"/>
    <property type="match status" value="1"/>
</dbReference>
<dbReference type="CDD" id="cd00185">
    <property type="entry name" value="TNFRSF"/>
    <property type="match status" value="2"/>
</dbReference>
<evidence type="ECO:0008006" key="5">
    <source>
        <dbReference type="Google" id="ProtNLM"/>
    </source>
</evidence>
<feature type="domain" description="Tyrosine-protein kinase ephrin type A/B receptor-like" evidence="1">
    <location>
        <begin position="969"/>
        <end position="1017"/>
    </location>
</feature>
<dbReference type="EMBL" id="JAPEVG010000056">
    <property type="protein sequence ID" value="KAJ8488897.1"/>
    <property type="molecule type" value="Genomic_DNA"/>
</dbReference>
<evidence type="ECO:0000259" key="2">
    <source>
        <dbReference type="Pfam" id="PF21671"/>
    </source>
</evidence>
<reference evidence="3" key="1">
    <citation type="submission" date="2022-11" db="EMBL/GenBank/DDBJ databases">
        <title>Genome Sequence of Cubamyces cubensis.</title>
        <authorList>
            <person name="Buettner E."/>
        </authorList>
    </citation>
    <scope>NUCLEOTIDE SEQUENCE</scope>
    <source>
        <strain evidence="3">MPL-01</strain>
    </source>
</reference>
<dbReference type="Pfam" id="PF21671">
    <property type="entry name" value="CPL1-like"/>
    <property type="match status" value="1"/>
</dbReference>
<dbReference type="Gene3D" id="2.10.50.10">
    <property type="entry name" value="Tumor Necrosis Factor Receptor, subunit A, domain 2"/>
    <property type="match status" value="3"/>
</dbReference>
<evidence type="ECO:0000259" key="1">
    <source>
        <dbReference type="Pfam" id="PF07699"/>
    </source>
</evidence>
<name>A0AAD7TZ49_9APHY</name>
<sequence length="1172" mass="127447">MCIKNSLLYCPWRSRDIVDMGQYWALKNIDRRDSFGGGKLGEWLFEADHTDLLRELMIPVHLPKFVFDSHSPREFDADRITRARNYDEWIQRGERAVQRAPLFKLPNELFEAIFDLLEFEDFSILCFAITCKDVLTLAKQPIFRAMNCAIPTWAYCRLICLGDYADDIHDLPPGMLAEEELAKMKVALATHGPSDGESDEPRAETEYYGSVTDALDLVGNPSRPKWRKKDLDHTYRRLIAKSVLETDFRFMERDVLLPIIRASRVLPRSSAEQCLWDADTVGEFVLARTKPAPEVLCNVSKREFVRHDALPEVPKFRNVTLAHALIVQVLWSPDPSCNFRVAEEYHERISHGPWAGDRFCVTTMATMSELSPGSEGWKDVSEEVTRLSFNPYKRGCRSGTGGEVSNVKMGQSWILWNVDRREEFARGQLGEWLLESDHSEGLLDELMFPLQLPRDYNKWLKKGRRATQRCPLFRIPNELFGMIFEELDEEDISVLCFAITCKDLLALAKQPLLKVINRATTPGWANCRLICLGEHLDGVENLPAGMLTADEHAKIQGAHIEDGTDICMLGFDPEYEYPSYPSVADLLRRVGGGSRTPVMAPKLRKVLSAMENKMFDVMVTQESSVHRRPKQRLAYQREVDMLQSLLFSPTKPSPEVLCNISKGEYVRRAALPDVALDLEDDVSLAHALIVQVFWSSDPSCDFDIPEEHHERILRVGTRNREMEGRVRRSGGIFASLLTQVRVIGLVVLARSIVDGRDLDASEWIAAVNSETNVGESTPVPPKSELEPVARLTMLASAALLLALLAAPAAATSPCVAGTYSINGNGEPPCQQCAAGTYSSTFPNNNVCKACPAGTFSQPGASSCIACDIGTYSNAGSASCTVCPAGTYQPYGGAGSCTSCPAGTYSTYPGSTVCDACPIGTYSSGGAGVCSPCTPGAYCSQTGLPAGTPCPAGTYTNIPGETECAACPAGTFASAEGSTSCCPCCSGFYSDSLGSTECSACPIGGSFSPAGAYDVSLCQAGVSGGAATCEISPIDGSCPTTHLRSSSYPAATGGSTVSQVATPQRRNAAQRRRACPSGHASCPVYGSTLRHRGYLKGYECVDVQNDLESCGGCVANDSPFGGRTAAGGRDCSAIPNVDAVRCQKGACVIERCARGYTLSEDGENCVQLLAVQA</sequence>
<dbReference type="Proteomes" id="UP001215151">
    <property type="component" value="Unassembled WGS sequence"/>
</dbReference>
<feature type="domain" description="Protein CPL1-like" evidence="2">
    <location>
        <begin position="1097"/>
        <end position="1165"/>
    </location>
</feature>
<dbReference type="InterPro" id="IPR011641">
    <property type="entry name" value="Tyr-kin_ephrin_A/B_rcpt-like"/>
</dbReference>
<dbReference type="Pfam" id="PF07699">
    <property type="entry name" value="Ephrin_rec_like"/>
    <property type="match status" value="2"/>
</dbReference>
<gene>
    <name evidence="3" type="ORF">ONZ51_g3239</name>
</gene>
<feature type="domain" description="Tyrosine-protein kinase ephrin type A/B receptor-like" evidence="1">
    <location>
        <begin position="869"/>
        <end position="916"/>
    </location>
</feature>
<evidence type="ECO:0000313" key="4">
    <source>
        <dbReference type="Proteomes" id="UP001215151"/>
    </source>
</evidence>
<evidence type="ECO:0000313" key="3">
    <source>
        <dbReference type="EMBL" id="KAJ8488897.1"/>
    </source>
</evidence>
<comment type="caution">
    <text evidence="3">The sequence shown here is derived from an EMBL/GenBank/DDBJ whole genome shotgun (WGS) entry which is preliminary data.</text>
</comment>
<protein>
    <recommendedName>
        <fullName evidence="5">F-box domain-containing protein</fullName>
    </recommendedName>
</protein>
<dbReference type="InterPro" id="IPR009030">
    <property type="entry name" value="Growth_fac_rcpt_cys_sf"/>
</dbReference>
<dbReference type="InterPro" id="IPR048661">
    <property type="entry name" value="CPL1-like"/>
</dbReference>